<feature type="signal peptide" evidence="1">
    <location>
        <begin position="1"/>
        <end position="24"/>
    </location>
</feature>
<dbReference type="Proteomes" id="UP000298030">
    <property type="component" value="Unassembled WGS sequence"/>
</dbReference>
<evidence type="ECO:0000313" key="2">
    <source>
        <dbReference type="EMBL" id="TEB26997.1"/>
    </source>
</evidence>
<keyword evidence="3" id="KW-1185">Reference proteome</keyword>
<dbReference type="EMBL" id="QPFP01000043">
    <property type="protein sequence ID" value="TEB26997.1"/>
    <property type="molecule type" value="Genomic_DNA"/>
</dbReference>
<name>A0A4Y7SYR2_COPMI</name>
<protein>
    <submittedName>
        <fullName evidence="2">Uncharacterized protein</fullName>
    </submittedName>
</protein>
<feature type="chain" id="PRO_5021442731" evidence="1">
    <location>
        <begin position="25"/>
        <end position="198"/>
    </location>
</feature>
<evidence type="ECO:0000313" key="3">
    <source>
        <dbReference type="Proteomes" id="UP000298030"/>
    </source>
</evidence>
<gene>
    <name evidence="2" type="ORF">FA13DRAFT_1736778</name>
</gene>
<dbReference type="AlphaFoldDB" id="A0A4Y7SYR2"/>
<keyword evidence="1" id="KW-0732">Signal</keyword>
<sequence>MLLPDSLFTAILYLWSLLPTPGHGAFTIAVTSGNDTSVIEQNDAGTWCFYPAPRDERTIQPEESCTGLKADFSAVMKAHLQETASIGYYSASFERLGGPEFIVQAHVGKLYLCVSGRATDGLYETSCEESTRDNQFGVGPFGNRTVCQVEEAQETVTDGCYAPGLAEVTPANNSASGGYVRKGLWLIPAAIYTLLPHL</sequence>
<organism evidence="2 3">
    <name type="scientific">Coprinellus micaceus</name>
    <name type="common">Glistening ink-cap mushroom</name>
    <name type="synonym">Coprinus micaceus</name>
    <dbReference type="NCBI Taxonomy" id="71717"/>
    <lineage>
        <taxon>Eukaryota</taxon>
        <taxon>Fungi</taxon>
        <taxon>Dikarya</taxon>
        <taxon>Basidiomycota</taxon>
        <taxon>Agaricomycotina</taxon>
        <taxon>Agaricomycetes</taxon>
        <taxon>Agaricomycetidae</taxon>
        <taxon>Agaricales</taxon>
        <taxon>Agaricineae</taxon>
        <taxon>Psathyrellaceae</taxon>
        <taxon>Coprinellus</taxon>
    </lineage>
</organism>
<evidence type="ECO:0000256" key="1">
    <source>
        <dbReference type="SAM" id="SignalP"/>
    </source>
</evidence>
<accession>A0A4Y7SYR2</accession>
<reference evidence="2 3" key="1">
    <citation type="journal article" date="2019" name="Nat. Ecol. Evol.">
        <title>Megaphylogeny resolves global patterns of mushroom evolution.</title>
        <authorList>
            <person name="Varga T."/>
            <person name="Krizsan K."/>
            <person name="Foldi C."/>
            <person name="Dima B."/>
            <person name="Sanchez-Garcia M."/>
            <person name="Sanchez-Ramirez S."/>
            <person name="Szollosi G.J."/>
            <person name="Szarkandi J.G."/>
            <person name="Papp V."/>
            <person name="Albert L."/>
            <person name="Andreopoulos W."/>
            <person name="Angelini C."/>
            <person name="Antonin V."/>
            <person name="Barry K.W."/>
            <person name="Bougher N.L."/>
            <person name="Buchanan P."/>
            <person name="Buyck B."/>
            <person name="Bense V."/>
            <person name="Catcheside P."/>
            <person name="Chovatia M."/>
            <person name="Cooper J."/>
            <person name="Damon W."/>
            <person name="Desjardin D."/>
            <person name="Finy P."/>
            <person name="Geml J."/>
            <person name="Haridas S."/>
            <person name="Hughes K."/>
            <person name="Justo A."/>
            <person name="Karasinski D."/>
            <person name="Kautmanova I."/>
            <person name="Kiss B."/>
            <person name="Kocsube S."/>
            <person name="Kotiranta H."/>
            <person name="LaButti K.M."/>
            <person name="Lechner B.E."/>
            <person name="Liimatainen K."/>
            <person name="Lipzen A."/>
            <person name="Lukacs Z."/>
            <person name="Mihaltcheva S."/>
            <person name="Morgado L.N."/>
            <person name="Niskanen T."/>
            <person name="Noordeloos M.E."/>
            <person name="Ohm R.A."/>
            <person name="Ortiz-Santana B."/>
            <person name="Ovrebo C."/>
            <person name="Racz N."/>
            <person name="Riley R."/>
            <person name="Savchenko A."/>
            <person name="Shiryaev A."/>
            <person name="Soop K."/>
            <person name="Spirin V."/>
            <person name="Szebenyi C."/>
            <person name="Tomsovsky M."/>
            <person name="Tulloss R.E."/>
            <person name="Uehling J."/>
            <person name="Grigoriev I.V."/>
            <person name="Vagvolgyi C."/>
            <person name="Papp T."/>
            <person name="Martin F.M."/>
            <person name="Miettinen O."/>
            <person name="Hibbett D.S."/>
            <person name="Nagy L.G."/>
        </authorList>
    </citation>
    <scope>NUCLEOTIDE SEQUENCE [LARGE SCALE GENOMIC DNA]</scope>
    <source>
        <strain evidence="2 3">FP101781</strain>
    </source>
</reference>
<dbReference type="OrthoDB" id="2951040at2759"/>
<proteinExistence type="predicted"/>
<comment type="caution">
    <text evidence="2">The sequence shown here is derived from an EMBL/GenBank/DDBJ whole genome shotgun (WGS) entry which is preliminary data.</text>
</comment>